<accession>A0AAD7BM94</accession>
<organism evidence="3 4">
    <name type="scientific">Roridomyces roridus</name>
    <dbReference type="NCBI Taxonomy" id="1738132"/>
    <lineage>
        <taxon>Eukaryota</taxon>
        <taxon>Fungi</taxon>
        <taxon>Dikarya</taxon>
        <taxon>Basidiomycota</taxon>
        <taxon>Agaricomycotina</taxon>
        <taxon>Agaricomycetes</taxon>
        <taxon>Agaricomycetidae</taxon>
        <taxon>Agaricales</taxon>
        <taxon>Marasmiineae</taxon>
        <taxon>Mycenaceae</taxon>
        <taxon>Roridomyces</taxon>
    </lineage>
</organism>
<reference evidence="3" key="1">
    <citation type="submission" date="2023-03" db="EMBL/GenBank/DDBJ databases">
        <title>Massive genome expansion in bonnet fungi (Mycena s.s.) driven by repeated elements and novel gene families across ecological guilds.</title>
        <authorList>
            <consortium name="Lawrence Berkeley National Laboratory"/>
            <person name="Harder C.B."/>
            <person name="Miyauchi S."/>
            <person name="Viragh M."/>
            <person name="Kuo A."/>
            <person name="Thoen E."/>
            <person name="Andreopoulos B."/>
            <person name="Lu D."/>
            <person name="Skrede I."/>
            <person name="Drula E."/>
            <person name="Henrissat B."/>
            <person name="Morin E."/>
            <person name="Kohler A."/>
            <person name="Barry K."/>
            <person name="LaButti K."/>
            <person name="Morin E."/>
            <person name="Salamov A."/>
            <person name="Lipzen A."/>
            <person name="Mereny Z."/>
            <person name="Hegedus B."/>
            <person name="Baldrian P."/>
            <person name="Stursova M."/>
            <person name="Weitz H."/>
            <person name="Taylor A."/>
            <person name="Grigoriev I.V."/>
            <person name="Nagy L.G."/>
            <person name="Martin F."/>
            <person name="Kauserud H."/>
        </authorList>
    </citation>
    <scope>NUCLEOTIDE SEQUENCE</scope>
    <source>
        <strain evidence="3">9284</strain>
    </source>
</reference>
<name>A0AAD7BM94_9AGAR</name>
<keyword evidence="1" id="KW-0472">Membrane</keyword>
<evidence type="ECO:0000313" key="3">
    <source>
        <dbReference type="EMBL" id="KAJ7624884.1"/>
    </source>
</evidence>
<proteinExistence type="predicted"/>
<keyword evidence="1" id="KW-1133">Transmembrane helix</keyword>
<keyword evidence="4" id="KW-1185">Reference proteome</keyword>
<comment type="caution">
    <text evidence="3">The sequence shown here is derived from an EMBL/GenBank/DDBJ whole genome shotgun (WGS) entry which is preliminary data.</text>
</comment>
<feature type="transmembrane region" description="Helical" evidence="1">
    <location>
        <begin position="122"/>
        <end position="140"/>
    </location>
</feature>
<feature type="domain" description="DUF6533" evidence="2">
    <location>
        <begin position="23"/>
        <end position="65"/>
    </location>
</feature>
<evidence type="ECO:0000256" key="1">
    <source>
        <dbReference type="SAM" id="Phobius"/>
    </source>
</evidence>
<dbReference type="AlphaFoldDB" id="A0AAD7BM94"/>
<dbReference type="Proteomes" id="UP001221142">
    <property type="component" value="Unassembled WGS sequence"/>
</dbReference>
<feature type="transmembrane region" description="Helical" evidence="1">
    <location>
        <begin position="209"/>
        <end position="227"/>
    </location>
</feature>
<feature type="transmembrane region" description="Helical" evidence="1">
    <location>
        <begin position="16"/>
        <end position="34"/>
    </location>
</feature>
<protein>
    <recommendedName>
        <fullName evidence="2">DUF6533 domain-containing protein</fullName>
    </recommendedName>
</protein>
<dbReference type="EMBL" id="JARKIF010000013">
    <property type="protein sequence ID" value="KAJ7624884.1"/>
    <property type="molecule type" value="Genomic_DNA"/>
</dbReference>
<evidence type="ECO:0000259" key="2">
    <source>
        <dbReference type="Pfam" id="PF20151"/>
    </source>
</evidence>
<feature type="transmembrane region" description="Helical" evidence="1">
    <location>
        <begin position="171"/>
        <end position="188"/>
    </location>
</feature>
<dbReference type="Pfam" id="PF20151">
    <property type="entry name" value="DUF6533"/>
    <property type="match status" value="1"/>
</dbReference>
<sequence>MSTDSDAVPSASSREAFFLGCWHLAGTTLLYWDHLLTLDREIALLWKRTRSMRSYWFFINRYFAFATGFAIAPLPFLTRLSTKTCENYSLFRELALVCSQTITCLVMLIRVYALFGRDNRILCCMIAIAACGTGLTIWSLTGQHGARSSVGGCHFGLISSTAHHLAAPWEALFAFDTFLFCLLIYNAYTGRRWMDSGAKLHIVIIRDGAVYFGVMALTNLANILTYYATSGGWVSPGSLTTLANFLSVTMTSRLILNLHKEAEVGIMTAPTGAQQSTVRWARQESDQE</sequence>
<feature type="transmembrane region" description="Helical" evidence="1">
    <location>
        <begin position="55"/>
        <end position="74"/>
    </location>
</feature>
<keyword evidence="1" id="KW-0812">Transmembrane</keyword>
<feature type="transmembrane region" description="Helical" evidence="1">
    <location>
        <begin position="94"/>
        <end position="115"/>
    </location>
</feature>
<evidence type="ECO:0000313" key="4">
    <source>
        <dbReference type="Proteomes" id="UP001221142"/>
    </source>
</evidence>
<dbReference type="InterPro" id="IPR045340">
    <property type="entry name" value="DUF6533"/>
</dbReference>
<gene>
    <name evidence="3" type="ORF">FB45DRAFT_1061034</name>
</gene>